<evidence type="ECO:0000313" key="4">
    <source>
        <dbReference type="Proteomes" id="UP001309876"/>
    </source>
</evidence>
<gene>
    <name evidence="3" type="ORF">LTR05_008586</name>
</gene>
<feature type="compositionally biased region" description="Low complexity" evidence="2">
    <location>
        <begin position="60"/>
        <end position="71"/>
    </location>
</feature>
<name>A0AAN7QPK7_9EURO</name>
<organism evidence="3 4">
    <name type="scientific">Lithohypha guttulata</name>
    <dbReference type="NCBI Taxonomy" id="1690604"/>
    <lineage>
        <taxon>Eukaryota</taxon>
        <taxon>Fungi</taxon>
        <taxon>Dikarya</taxon>
        <taxon>Ascomycota</taxon>
        <taxon>Pezizomycotina</taxon>
        <taxon>Eurotiomycetes</taxon>
        <taxon>Chaetothyriomycetidae</taxon>
        <taxon>Chaetothyriales</taxon>
        <taxon>Trichomeriaceae</taxon>
        <taxon>Lithohypha</taxon>
    </lineage>
</organism>
<dbReference type="AlphaFoldDB" id="A0AAN7QPK7"/>
<dbReference type="Proteomes" id="UP001309876">
    <property type="component" value="Unassembled WGS sequence"/>
</dbReference>
<keyword evidence="1" id="KW-0175">Coiled coil</keyword>
<keyword evidence="4" id="KW-1185">Reference proteome</keyword>
<comment type="caution">
    <text evidence="3">The sequence shown here is derived from an EMBL/GenBank/DDBJ whole genome shotgun (WGS) entry which is preliminary data.</text>
</comment>
<evidence type="ECO:0000256" key="1">
    <source>
        <dbReference type="SAM" id="Coils"/>
    </source>
</evidence>
<accession>A0AAN7QPK7</accession>
<feature type="region of interest" description="Disordered" evidence="2">
    <location>
        <begin position="51"/>
        <end position="107"/>
    </location>
</feature>
<evidence type="ECO:0000313" key="3">
    <source>
        <dbReference type="EMBL" id="KAK5080476.1"/>
    </source>
</evidence>
<reference evidence="3 4" key="1">
    <citation type="submission" date="2023-08" db="EMBL/GenBank/DDBJ databases">
        <title>Black Yeasts Isolated from many extreme environments.</title>
        <authorList>
            <person name="Coleine C."/>
            <person name="Stajich J.E."/>
            <person name="Selbmann L."/>
        </authorList>
    </citation>
    <scope>NUCLEOTIDE SEQUENCE [LARGE SCALE GENOMIC DNA]</scope>
    <source>
        <strain evidence="3 4">CCFEE 5910</strain>
    </source>
</reference>
<evidence type="ECO:0000256" key="2">
    <source>
        <dbReference type="SAM" id="MobiDB-lite"/>
    </source>
</evidence>
<dbReference type="EMBL" id="JAVRRJ010000014">
    <property type="protein sequence ID" value="KAK5080476.1"/>
    <property type="molecule type" value="Genomic_DNA"/>
</dbReference>
<proteinExistence type="predicted"/>
<feature type="coiled-coil region" evidence="1">
    <location>
        <begin position="111"/>
        <end position="138"/>
    </location>
</feature>
<protein>
    <submittedName>
        <fullName evidence="3">Uncharacterized protein</fullName>
    </submittedName>
</protein>
<sequence>MAFPDNSTYMEFGDDAHLFEEHNSGTFDFQHMAADNTAFTPAQPTTIRGLVQQDRSKQPSYLSSLNRSSNNQGRGTGLSTRTAPTGHPSGDLSSLESTLKRVRPLQSDTRLQALENRMQHYEDHVRRMEAKHKSLNDAVMDINKVVRNSDSQISEACKAAHILTAIMQKMFPTDDTNATEAEQM</sequence>